<dbReference type="RefSeq" id="WP_382421776.1">
    <property type="nucleotide sequence ID" value="NZ_JBHSCW010000003.1"/>
</dbReference>
<dbReference type="InterPro" id="IPR008912">
    <property type="entry name" value="Uncharacterised_CoxE"/>
</dbReference>
<dbReference type="PIRSF" id="PIRSF010256">
    <property type="entry name" value="CoxE_vWa"/>
    <property type="match status" value="1"/>
</dbReference>
<dbReference type="InterPro" id="IPR011195">
    <property type="entry name" value="UCP010256"/>
</dbReference>
<dbReference type="Proteomes" id="UP001595799">
    <property type="component" value="Unassembled WGS sequence"/>
</dbReference>
<organism evidence="1 2">
    <name type="scientific">Fodinicurvata halophila</name>
    <dbReference type="NCBI Taxonomy" id="1419723"/>
    <lineage>
        <taxon>Bacteria</taxon>
        <taxon>Pseudomonadati</taxon>
        <taxon>Pseudomonadota</taxon>
        <taxon>Alphaproteobacteria</taxon>
        <taxon>Rhodospirillales</taxon>
        <taxon>Rhodovibrionaceae</taxon>
        <taxon>Fodinicurvata</taxon>
    </lineage>
</organism>
<keyword evidence="2" id="KW-1185">Reference proteome</keyword>
<comment type="caution">
    <text evidence="1">The sequence shown here is derived from an EMBL/GenBank/DDBJ whole genome shotgun (WGS) entry which is preliminary data.</text>
</comment>
<dbReference type="EMBL" id="JBHSCW010000003">
    <property type="protein sequence ID" value="MFC4351445.1"/>
    <property type="molecule type" value="Genomic_DNA"/>
</dbReference>
<dbReference type="PANTHER" id="PTHR39338">
    <property type="entry name" value="BLL5662 PROTEIN-RELATED"/>
    <property type="match status" value="1"/>
</dbReference>
<sequence length="392" mass="45468">MRVLRSAGLPVGTSTVLQAFEAVEAVGLQRREDFYWALHGVCITRRDQQEIFDQAFEVFWRNPRLLDRMRALFLPSMLEEASDNSAQQALNRRVAEALQFDQDSQEEQQSQKEEYELDAALTWSENDSLKHRDFEQMSQQEMEEAKARIARMRLPFEKVRTRRFKTSPVPGRIDLRHSLRQSLRSGSETIRFSWRKQRHRIPPLVILCDISGSMSRYSRILLHFMHTTTGERERVHSFLFGTRLTNVTRALKEKDVDLALESIGSTAQDWDGGTRIGSCLAHFNYHWSRRVLAQGATVLLITDGLDREDNRILQKEAERLHKSCRRLMWLNPLLRYEDYQPRTGGAKALLPHVDDFLPVHNLESLGQLADALQNGSIRRAAPADTWKESLER</sequence>
<dbReference type="PANTHER" id="PTHR39338:SF6">
    <property type="entry name" value="BLL5662 PROTEIN"/>
    <property type="match status" value="1"/>
</dbReference>
<proteinExistence type="predicted"/>
<gene>
    <name evidence="1" type="ORF">ACFOW6_07810</name>
</gene>
<reference evidence="2" key="1">
    <citation type="journal article" date="2019" name="Int. J. Syst. Evol. Microbiol.">
        <title>The Global Catalogue of Microorganisms (GCM) 10K type strain sequencing project: providing services to taxonomists for standard genome sequencing and annotation.</title>
        <authorList>
            <consortium name="The Broad Institute Genomics Platform"/>
            <consortium name="The Broad Institute Genome Sequencing Center for Infectious Disease"/>
            <person name="Wu L."/>
            <person name="Ma J."/>
        </authorList>
    </citation>
    <scope>NUCLEOTIDE SEQUENCE [LARGE SCALE GENOMIC DNA]</scope>
    <source>
        <strain evidence="2">CECT 8472</strain>
    </source>
</reference>
<dbReference type="Pfam" id="PF05762">
    <property type="entry name" value="VWA_CoxE"/>
    <property type="match status" value="1"/>
</dbReference>
<evidence type="ECO:0000313" key="2">
    <source>
        <dbReference type="Proteomes" id="UP001595799"/>
    </source>
</evidence>
<dbReference type="CDD" id="cd00198">
    <property type="entry name" value="vWFA"/>
    <property type="match status" value="1"/>
</dbReference>
<dbReference type="Gene3D" id="3.40.50.410">
    <property type="entry name" value="von Willebrand factor, type A domain"/>
    <property type="match status" value="1"/>
</dbReference>
<dbReference type="SUPFAM" id="SSF53300">
    <property type="entry name" value="vWA-like"/>
    <property type="match status" value="1"/>
</dbReference>
<protein>
    <submittedName>
        <fullName evidence="1">VWA domain-containing protein</fullName>
    </submittedName>
</protein>
<evidence type="ECO:0000313" key="1">
    <source>
        <dbReference type="EMBL" id="MFC4351445.1"/>
    </source>
</evidence>
<dbReference type="InterPro" id="IPR036465">
    <property type="entry name" value="vWFA_dom_sf"/>
</dbReference>
<accession>A0ABV8ULH9</accession>
<name>A0ABV8ULH9_9PROT</name>